<feature type="region of interest" description="Disordered" evidence="2">
    <location>
        <begin position="1"/>
        <end position="43"/>
    </location>
</feature>
<protein>
    <submittedName>
        <fullName evidence="5">S-phase kinase-associated protein 2-like isoform X1</fullName>
    </submittedName>
</protein>
<reference evidence="5" key="1">
    <citation type="submission" date="2025-08" db="UniProtKB">
        <authorList>
            <consortium name="RefSeq"/>
        </authorList>
    </citation>
    <scope>IDENTIFICATION</scope>
</reference>
<dbReference type="Proteomes" id="UP000515154">
    <property type="component" value="Linkage group LG19"/>
</dbReference>
<dbReference type="PANTHER" id="PTHR13318:SF190">
    <property type="entry name" value="PARTNER OF PAIRED, ISOFORM B"/>
    <property type="match status" value="1"/>
</dbReference>
<keyword evidence="1" id="KW-0833">Ubl conjugation pathway</keyword>
<evidence type="ECO:0000256" key="2">
    <source>
        <dbReference type="SAM" id="MobiDB-lite"/>
    </source>
</evidence>
<keyword evidence="4" id="KW-1185">Reference proteome</keyword>
<dbReference type="InterPro" id="IPR006553">
    <property type="entry name" value="Leu-rich_rpt_Cys-con_subtyp"/>
</dbReference>
<dbReference type="Pfam" id="PF12937">
    <property type="entry name" value="F-box-like"/>
    <property type="match status" value="1"/>
</dbReference>
<dbReference type="InterPro" id="IPR032675">
    <property type="entry name" value="LRR_dom_sf"/>
</dbReference>
<dbReference type="KEGG" id="osn:115222285"/>
<evidence type="ECO:0000313" key="5">
    <source>
        <dbReference type="RefSeq" id="XP_029648319.1"/>
    </source>
</evidence>
<evidence type="ECO:0000256" key="1">
    <source>
        <dbReference type="ARBA" id="ARBA00022786"/>
    </source>
</evidence>
<dbReference type="Pfam" id="PF25372">
    <property type="entry name" value="DUF7885"/>
    <property type="match status" value="1"/>
</dbReference>
<dbReference type="Gene3D" id="3.80.10.10">
    <property type="entry name" value="Ribonuclease Inhibitor"/>
    <property type="match status" value="1"/>
</dbReference>
<feature type="region of interest" description="Disordered" evidence="2">
    <location>
        <begin position="56"/>
        <end position="75"/>
    </location>
</feature>
<name>A0A6P7TBE7_9MOLL</name>
<dbReference type="GO" id="GO:0031146">
    <property type="term" value="P:SCF-dependent proteasomal ubiquitin-dependent protein catabolic process"/>
    <property type="evidence" value="ECO:0007669"/>
    <property type="project" value="TreeGrafter"/>
</dbReference>
<dbReference type="PANTHER" id="PTHR13318">
    <property type="entry name" value="PARTNER OF PAIRED, ISOFORM B-RELATED"/>
    <property type="match status" value="1"/>
</dbReference>
<dbReference type="SUPFAM" id="SSF81383">
    <property type="entry name" value="F-box domain"/>
    <property type="match status" value="1"/>
</dbReference>
<feature type="compositionally biased region" description="Basic and acidic residues" evidence="2">
    <location>
        <begin position="1"/>
        <end position="21"/>
    </location>
</feature>
<accession>A0A6P7TBE7</accession>
<sequence length="472" mass="52260">MVNVKESKKSKTTAHEKENAPSRKRKASGSLPGHPASKQKESWFMDSENYMYKELGVGPLTDNSQDSNSNSCPLKTSVEKTPATLISDNCQVPDAPCVMATSHLVNNSNSSSPQNPRILKSLPQRDDDFIRRRKKVLCRSGSSLAELLPDLVLLNIFKYLPKVVLTKCAQVCKKWQRIMESECLWKRLDLGNKTLTEGVLGQILNRGVVVLRLTRAEISSPIYTGPTSVFSSTKLSKLQYLDLSIANISVQGLGEILAKCHDLRKLSLESCDVDDAVCSYIGENKQLEVLNMCMTRGITDNGLMPIASNCRKLESLNLAWTGLEQHSLMYLSLCLPESLLKLNISGFRENLTDEEVTQLVKTCPNLITVDLSDSSLLTENSVNAIVGLKSLEHLSLTRCNRILPVSLYSLSNLPHLSVLNIYGMLPDGILQHLSDALGKVAINKCPFTKISRPTTGIHRTSIWGLRVRDNPL</sequence>
<feature type="domain" description="F-box" evidence="3">
    <location>
        <begin position="142"/>
        <end position="188"/>
    </location>
</feature>
<dbReference type="SUPFAM" id="SSF52047">
    <property type="entry name" value="RNI-like"/>
    <property type="match status" value="1"/>
</dbReference>
<organism evidence="4 5">
    <name type="scientific">Octopus sinensis</name>
    <name type="common">East Asian common octopus</name>
    <dbReference type="NCBI Taxonomy" id="2607531"/>
    <lineage>
        <taxon>Eukaryota</taxon>
        <taxon>Metazoa</taxon>
        <taxon>Spiralia</taxon>
        <taxon>Lophotrochozoa</taxon>
        <taxon>Mollusca</taxon>
        <taxon>Cephalopoda</taxon>
        <taxon>Coleoidea</taxon>
        <taxon>Octopodiformes</taxon>
        <taxon>Octopoda</taxon>
        <taxon>Incirrata</taxon>
        <taxon>Octopodidae</taxon>
        <taxon>Octopus</taxon>
    </lineage>
</organism>
<evidence type="ECO:0000313" key="4">
    <source>
        <dbReference type="Proteomes" id="UP000515154"/>
    </source>
</evidence>
<dbReference type="AlphaFoldDB" id="A0A6P7TBE7"/>
<proteinExistence type="predicted"/>
<dbReference type="SMART" id="SM00256">
    <property type="entry name" value="FBOX"/>
    <property type="match status" value="1"/>
</dbReference>
<dbReference type="InterPro" id="IPR057207">
    <property type="entry name" value="FBXL15_LRR"/>
</dbReference>
<dbReference type="InterPro" id="IPR001810">
    <property type="entry name" value="F-box_dom"/>
</dbReference>
<dbReference type="PROSITE" id="PS50181">
    <property type="entry name" value="FBOX"/>
    <property type="match status" value="1"/>
</dbReference>
<evidence type="ECO:0000259" key="3">
    <source>
        <dbReference type="PROSITE" id="PS50181"/>
    </source>
</evidence>
<dbReference type="InterPro" id="IPR036047">
    <property type="entry name" value="F-box-like_dom_sf"/>
</dbReference>
<feature type="compositionally biased region" description="Polar residues" evidence="2">
    <location>
        <begin position="61"/>
        <end position="74"/>
    </location>
</feature>
<dbReference type="SMART" id="SM00367">
    <property type="entry name" value="LRR_CC"/>
    <property type="match status" value="5"/>
</dbReference>
<dbReference type="RefSeq" id="XP_029648319.1">
    <property type="nucleotide sequence ID" value="XM_029792459.2"/>
</dbReference>
<dbReference type="GO" id="GO:0019005">
    <property type="term" value="C:SCF ubiquitin ligase complex"/>
    <property type="evidence" value="ECO:0007669"/>
    <property type="project" value="TreeGrafter"/>
</dbReference>
<gene>
    <name evidence="5" type="primary">LOC115222285</name>
</gene>